<evidence type="ECO:0000313" key="14">
    <source>
        <dbReference type="Proteomes" id="UP000694941"/>
    </source>
</evidence>
<evidence type="ECO:0000313" key="16">
    <source>
        <dbReference type="RefSeq" id="XP_022255604.1"/>
    </source>
</evidence>
<dbReference type="PANTHER" id="PTHR12981:SF0">
    <property type="entry name" value="ZINC FINGER PROTEIN-LIKE 1"/>
    <property type="match status" value="1"/>
</dbReference>
<evidence type="ECO:0000313" key="15">
    <source>
        <dbReference type="RefSeq" id="XP_013787335.1"/>
    </source>
</evidence>
<reference evidence="15 16" key="1">
    <citation type="submission" date="2025-05" db="UniProtKB">
        <authorList>
            <consortium name="RefSeq"/>
        </authorList>
    </citation>
    <scope>IDENTIFICATION</scope>
    <source>
        <tissue evidence="15 16">Muscle</tissue>
    </source>
</reference>
<protein>
    <recommendedName>
        <fullName evidence="3 11">Zinc finger protein-like 1 homolog</fullName>
    </recommendedName>
</protein>
<dbReference type="GeneID" id="106471284"/>
<evidence type="ECO:0000256" key="7">
    <source>
        <dbReference type="ARBA" id="ARBA00022833"/>
    </source>
</evidence>
<name>A0ABM1BRN0_LIMPO</name>
<evidence type="ECO:0000256" key="6">
    <source>
        <dbReference type="ARBA" id="ARBA00022771"/>
    </source>
</evidence>
<evidence type="ECO:0000259" key="13">
    <source>
        <dbReference type="PROSITE" id="PS50089"/>
    </source>
</evidence>
<dbReference type="Proteomes" id="UP000694941">
    <property type="component" value="Unplaced"/>
</dbReference>
<evidence type="ECO:0000256" key="1">
    <source>
        <dbReference type="ARBA" id="ARBA00004167"/>
    </source>
</evidence>
<organism evidence="14 15">
    <name type="scientific">Limulus polyphemus</name>
    <name type="common">Atlantic horseshoe crab</name>
    <dbReference type="NCBI Taxonomy" id="6850"/>
    <lineage>
        <taxon>Eukaryota</taxon>
        <taxon>Metazoa</taxon>
        <taxon>Ecdysozoa</taxon>
        <taxon>Arthropoda</taxon>
        <taxon>Chelicerata</taxon>
        <taxon>Merostomata</taxon>
        <taxon>Xiphosura</taxon>
        <taxon>Limulidae</taxon>
        <taxon>Limulus</taxon>
    </lineage>
</organism>
<dbReference type="InterPro" id="IPR001841">
    <property type="entry name" value="Znf_RING"/>
</dbReference>
<evidence type="ECO:0000256" key="2">
    <source>
        <dbReference type="ARBA" id="ARBA00005561"/>
    </source>
</evidence>
<evidence type="ECO:0000256" key="8">
    <source>
        <dbReference type="ARBA" id="ARBA00022989"/>
    </source>
</evidence>
<feature type="transmembrane region" description="Helical" evidence="11">
    <location>
        <begin position="275"/>
        <end position="296"/>
    </location>
</feature>
<dbReference type="SMART" id="SM00184">
    <property type="entry name" value="RING"/>
    <property type="match status" value="1"/>
</dbReference>
<accession>A0ABM1BRN0</accession>
<keyword evidence="4 11" id="KW-0812">Transmembrane</keyword>
<gene>
    <name evidence="15 16" type="primary">LOC106471284</name>
</gene>
<keyword evidence="6 10" id="KW-0863">Zinc-finger</keyword>
<comment type="subcellular location">
    <subcellularLocation>
        <location evidence="1 11">Membrane</location>
        <topology evidence="1 11">Single-pass membrane protein</topology>
    </subcellularLocation>
</comment>
<dbReference type="CDD" id="cd16487">
    <property type="entry name" value="mRING-H2-C3DHC3_ZFPL1"/>
    <property type="match status" value="1"/>
</dbReference>
<dbReference type="Pfam" id="PF25993">
    <property type="entry name" value="zf-B_box_ZFPL1"/>
    <property type="match status" value="1"/>
</dbReference>
<keyword evidence="5 11" id="KW-0479">Metal-binding</keyword>
<dbReference type="Pfam" id="PF25998">
    <property type="entry name" value="U-box_ZFPL1"/>
    <property type="match status" value="1"/>
</dbReference>
<keyword evidence="14" id="KW-1185">Reference proteome</keyword>
<dbReference type="InterPro" id="IPR058731">
    <property type="entry name" value="Znf-B_box_ZFPL1-like"/>
</dbReference>
<evidence type="ECO:0000256" key="12">
    <source>
        <dbReference type="SAM" id="MobiDB-lite"/>
    </source>
</evidence>
<evidence type="ECO:0000256" key="3">
    <source>
        <dbReference type="ARBA" id="ARBA00013701"/>
    </source>
</evidence>
<dbReference type="InterPro" id="IPR039043">
    <property type="entry name" value="ZFPL1"/>
</dbReference>
<dbReference type="InterPro" id="IPR058730">
    <property type="entry name" value="U-box_ZFPL1-like"/>
</dbReference>
<dbReference type="SUPFAM" id="SSF57850">
    <property type="entry name" value="RING/U-box"/>
    <property type="match status" value="1"/>
</dbReference>
<evidence type="ECO:0000256" key="5">
    <source>
        <dbReference type="ARBA" id="ARBA00022723"/>
    </source>
</evidence>
<feature type="compositionally biased region" description="Low complexity" evidence="12">
    <location>
        <begin position="174"/>
        <end position="184"/>
    </location>
</feature>
<keyword evidence="9 11" id="KW-0472">Membrane</keyword>
<dbReference type="RefSeq" id="XP_022255604.1">
    <property type="nucleotide sequence ID" value="XM_022399896.1"/>
</dbReference>
<evidence type="ECO:0000256" key="4">
    <source>
        <dbReference type="ARBA" id="ARBA00022692"/>
    </source>
</evidence>
<evidence type="ECO:0000256" key="9">
    <source>
        <dbReference type="ARBA" id="ARBA00023136"/>
    </source>
</evidence>
<comment type="similarity">
    <text evidence="2 11">Belongs to the ZFPL1 family.</text>
</comment>
<dbReference type="PROSITE" id="PS50089">
    <property type="entry name" value="ZF_RING_2"/>
    <property type="match status" value="1"/>
</dbReference>
<feature type="region of interest" description="Disordered" evidence="12">
    <location>
        <begin position="148"/>
        <end position="184"/>
    </location>
</feature>
<dbReference type="PANTHER" id="PTHR12981">
    <property type="entry name" value="ZINC FINGER PROTEIN-LIKE 1"/>
    <property type="match status" value="1"/>
</dbReference>
<sequence>MGLCKCPKKKVTNQFCFEHRVNVCEHCMVTNHPKCIVQSYLQWLQDSDYDPLCQLCKVPLGKDTCVRLLCYHVFHWQCLDKFASQLAPNTAPAGFTCPTCGSGIFPASNLVSPVADSLRKLLVTVTWAREGLGTPLIDGKIIIEKNQTRQLPDDSSPATGTNQYNVLPPPSCQPETSSNPNTTTTYNLVTVDAIANNRADHFSVTGPFTAGQYLSSTRKVYDATLDDSFCASSVDHDEDKYKRRSALEWFARWFKSRTSTGNKKRRGPPHLYKRWIILAVLVSIGLCTIVLLSLRWGRASAEYDPMLDPHFNPNIRVQDGDGIPVVNGDFRDKPKAAPNVVE</sequence>
<evidence type="ECO:0000256" key="10">
    <source>
        <dbReference type="PROSITE-ProRule" id="PRU00175"/>
    </source>
</evidence>
<keyword evidence="8 11" id="KW-1133">Transmembrane helix</keyword>
<feature type="compositionally biased region" description="Polar residues" evidence="12">
    <location>
        <begin position="156"/>
        <end position="165"/>
    </location>
</feature>
<dbReference type="InterPro" id="IPR013083">
    <property type="entry name" value="Znf_RING/FYVE/PHD"/>
</dbReference>
<keyword evidence="7 11" id="KW-0862">Zinc</keyword>
<dbReference type="RefSeq" id="XP_013787335.1">
    <property type="nucleotide sequence ID" value="XM_013931881.2"/>
</dbReference>
<dbReference type="Gene3D" id="3.30.40.10">
    <property type="entry name" value="Zinc/RING finger domain, C3HC4 (zinc finger)"/>
    <property type="match status" value="1"/>
</dbReference>
<proteinExistence type="inferred from homology"/>
<feature type="domain" description="RING-type" evidence="13">
    <location>
        <begin position="53"/>
        <end position="100"/>
    </location>
</feature>
<evidence type="ECO:0000256" key="11">
    <source>
        <dbReference type="RuleBase" id="RU369078"/>
    </source>
</evidence>